<reference evidence="1 2" key="1">
    <citation type="submission" date="2013-12" db="EMBL/GenBank/DDBJ databases">
        <title>NBRP : Genome information of microbial organism related human and environment.</title>
        <authorList>
            <person name="Hattori M."/>
            <person name="Oshima K."/>
            <person name="Inaba H."/>
            <person name="Suda W."/>
            <person name="Sakamoto M."/>
            <person name="Iino T."/>
            <person name="Kitahara M."/>
            <person name="Oshida Y."/>
            <person name="Iida T."/>
            <person name="Kudo T."/>
            <person name="Itoh T."/>
            <person name="Ahmed I."/>
            <person name="Ohkuma M."/>
        </authorList>
    </citation>
    <scope>NUCLEOTIDE SEQUENCE [LARGE SCALE GENOMIC DNA]</scope>
    <source>
        <strain evidence="1 2">JCM 21738</strain>
    </source>
</reference>
<evidence type="ECO:0000313" key="2">
    <source>
        <dbReference type="Proteomes" id="UP000018949"/>
    </source>
</evidence>
<protein>
    <submittedName>
        <fullName evidence="1">Uncharacterized protein</fullName>
    </submittedName>
</protein>
<evidence type="ECO:0000313" key="1">
    <source>
        <dbReference type="EMBL" id="GAE48269.1"/>
    </source>
</evidence>
<dbReference type="EMBL" id="BAUW01000149">
    <property type="protein sequence ID" value="GAE48269.1"/>
    <property type="molecule type" value="Genomic_DNA"/>
</dbReference>
<dbReference type="AlphaFoldDB" id="W4RX72"/>
<dbReference type="Proteomes" id="UP000018949">
    <property type="component" value="Unassembled WGS sequence"/>
</dbReference>
<sequence length="51" mass="5910">MVDEFFNSAFSDPKVGFTKFEEFRTTTTKADNIVSFSEKKKDKSVLDDFSF</sequence>
<keyword evidence="2" id="KW-1185">Reference proteome</keyword>
<name>W4RX72_9BACI</name>
<accession>W4RX72</accession>
<gene>
    <name evidence="1" type="ORF">JCM21738_5358</name>
</gene>
<comment type="caution">
    <text evidence="1">The sequence shown here is derived from an EMBL/GenBank/DDBJ whole genome shotgun (WGS) entry which is preliminary data.</text>
</comment>
<organism evidence="1 2">
    <name type="scientific">Mesobacillus boroniphilus JCM 21738</name>
    <dbReference type="NCBI Taxonomy" id="1294265"/>
    <lineage>
        <taxon>Bacteria</taxon>
        <taxon>Bacillati</taxon>
        <taxon>Bacillota</taxon>
        <taxon>Bacilli</taxon>
        <taxon>Bacillales</taxon>
        <taxon>Bacillaceae</taxon>
        <taxon>Mesobacillus</taxon>
    </lineage>
</organism>
<proteinExistence type="predicted"/>